<dbReference type="PANTHER" id="PTHR43335:SF4">
    <property type="entry name" value="ABC TRANSPORTER, ATP-BINDING PROTEIN"/>
    <property type="match status" value="1"/>
</dbReference>
<dbReference type="SMART" id="SM00382">
    <property type="entry name" value="AAA"/>
    <property type="match status" value="1"/>
</dbReference>
<name>A0A1M7B2K0_PSETH</name>
<dbReference type="GO" id="GO:0005524">
    <property type="term" value="F:ATP binding"/>
    <property type="evidence" value="ECO:0007669"/>
    <property type="project" value="UniProtKB-KW"/>
</dbReference>
<feature type="domain" description="ABC transporter" evidence="5">
    <location>
        <begin position="4"/>
        <end position="229"/>
    </location>
</feature>
<reference evidence="6 7" key="1">
    <citation type="submission" date="2016-11" db="EMBL/GenBank/DDBJ databases">
        <authorList>
            <person name="Jaros S."/>
            <person name="Januszkiewicz K."/>
            <person name="Wedrychowicz H."/>
        </authorList>
    </citation>
    <scope>NUCLEOTIDE SEQUENCE [LARGE SCALE GENOMIC DNA]</scope>
    <source>
        <strain evidence="6 7">DSM 43832</strain>
    </source>
</reference>
<evidence type="ECO:0000259" key="5">
    <source>
        <dbReference type="PROSITE" id="PS50893"/>
    </source>
</evidence>
<dbReference type="InterPro" id="IPR003439">
    <property type="entry name" value="ABC_transporter-like_ATP-bd"/>
</dbReference>
<evidence type="ECO:0000313" key="6">
    <source>
        <dbReference type="EMBL" id="SHL49248.1"/>
    </source>
</evidence>
<dbReference type="PROSITE" id="PS50893">
    <property type="entry name" value="ABC_TRANSPORTER_2"/>
    <property type="match status" value="1"/>
</dbReference>
<dbReference type="GO" id="GO:0016887">
    <property type="term" value="F:ATP hydrolysis activity"/>
    <property type="evidence" value="ECO:0007669"/>
    <property type="project" value="InterPro"/>
</dbReference>
<evidence type="ECO:0000256" key="4">
    <source>
        <dbReference type="ARBA" id="ARBA00022840"/>
    </source>
</evidence>
<dbReference type="STRING" id="1848.SAMN05443637_1322"/>
<dbReference type="InterPro" id="IPR027417">
    <property type="entry name" value="P-loop_NTPase"/>
</dbReference>
<protein>
    <submittedName>
        <fullName evidence="6">ABC-2 type transport system ATP-binding protein</fullName>
    </submittedName>
</protein>
<dbReference type="Gene3D" id="3.40.50.300">
    <property type="entry name" value="P-loop containing nucleotide triphosphate hydrolases"/>
    <property type="match status" value="1"/>
</dbReference>
<dbReference type="PROSITE" id="PS00211">
    <property type="entry name" value="ABC_TRANSPORTER_1"/>
    <property type="match status" value="1"/>
</dbReference>
<dbReference type="Pfam" id="PF00005">
    <property type="entry name" value="ABC_tran"/>
    <property type="match status" value="1"/>
</dbReference>
<gene>
    <name evidence="6" type="ORF">SAMN05443637_1322</name>
</gene>
<dbReference type="InterPro" id="IPR017871">
    <property type="entry name" value="ABC_transporter-like_CS"/>
</dbReference>
<dbReference type="RefSeq" id="WP_234997644.1">
    <property type="nucleotide sequence ID" value="NZ_CALGVN010000034.1"/>
</dbReference>
<keyword evidence="3" id="KW-0547">Nucleotide-binding</keyword>
<keyword evidence="4 6" id="KW-0067">ATP-binding</keyword>
<accession>A0A1M7B2K0</accession>
<dbReference type="PANTHER" id="PTHR43335">
    <property type="entry name" value="ABC TRANSPORTER, ATP-BINDING PROTEIN"/>
    <property type="match status" value="1"/>
</dbReference>
<evidence type="ECO:0000256" key="3">
    <source>
        <dbReference type="ARBA" id="ARBA00022741"/>
    </source>
</evidence>
<evidence type="ECO:0000256" key="1">
    <source>
        <dbReference type="ARBA" id="ARBA00005417"/>
    </source>
</evidence>
<dbReference type="EMBL" id="FRAP01000032">
    <property type="protein sequence ID" value="SHL49248.1"/>
    <property type="molecule type" value="Genomic_DNA"/>
</dbReference>
<evidence type="ECO:0000313" key="7">
    <source>
        <dbReference type="Proteomes" id="UP000184363"/>
    </source>
</evidence>
<dbReference type="Proteomes" id="UP000184363">
    <property type="component" value="Unassembled WGS sequence"/>
</dbReference>
<comment type="similarity">
    <text evidence="1">Belongs to the ABC transporter superfamily.</text>
</comment>
<keyword evidence="2" id="KW-0813">Transport</keyword>
<evidence type="ECO:0000256" key="2">
    <source>
        <dbReference type="ARBA" id="ARBA00022448"/>
    </source>
</evidence>
<organism evidence="6 7">
    <name type="scientific">Pseudonocardia thermophila</name>
    <dbReference type="NCBI Taxonomy" id="1848"/>
    <lineage>
        <taxon>Bacteria</taxon>
        <taxon>Bacillati</taxon>
        <taxon>Actinomycetota</taxon>
        <taxon>Actinomycetes</taxon>
        <taxon>Pseudonocardiales</taxon>
        <taxon>Pseudonocardiaceae</taxon>
        <taxon>Pseudonocardia</taxon>
    </lineage>
</organism>
<dbReference type="InterPro" id="IPR003593">
    <property type="entry name" value="AAA+_ATPase"/>
</dbReference>
<dbReference type="SUPFAM" id="SSF52540">
    <property type="entry name" value="P-loop containing nucleoside triphosphate hydrolases"/>
    <property type="match status" value="1"/>
</dbReference>
<sequence>MTTIELTGLTKRFGEKLAVDGLTATVRPGAVTGFLGPNGSGKTTTMRMLLGLDAPTAGTARIGGRTYAELTDPMRTVGALLDPSWMHPNRSARAHLRWTAAAAGIPCARVDAVLELVGLAPVAGKPVRMFSLGMRQRLALAGALLGEPEVLVLDEPANGLDPAGIVWLRGHLQRQAAEGRTVLVSSHLLAETALTATELLVIGNGRLLAQGPTAEVLGGRARTVRVQAAAPEAFTAALRAAGHTVRGLPGERAVLVPEATTAQVGEIAARHGLALLELTAQPASLEETFMELTTDAAAEVAS</sequence>
<keyword evidence="7" id="KW-1185">Reference proteome</keyword>
<dbReference type="AlphaFoldDB" id="A0A1M7B2K0"/>
<proteinExistence type="inferred from homology"/>